<keyword evidence="1" id="KW-0812">Transmembrane</keyword>
<dbReference type="EMBL" id="FRAA01000002">
    <property type="protein sequence ID" value="SHK00533.1"/>
    <property type="molecule type" value="Genomic_DNA"/>
</dbReference>
<organism evidence="2 3">
    <name type="scientific">Reichenbachiella agariperforans</name>
    <dbReference type="NCBI Taxonomy" id="156994"/>
    <lineage>
        <taxon>Bacteria</taxon>
        <taxon>Pseudomonadati</taxon>
        <taxon>Bacteroidota</taxon>
        <taxon>Cytophagia</taxon>
        <taxon>Cytophagales</taxon>
        <taxon>Reichenbachiellaceae</taxon>
        <taxon>Reichenbachiella</taxon>
    </lineage>
</organism>
<gene>
    <name evidence="2" type="ORF">SAMN04488028_102461</name>
</gene>
<accession>A0A1M6NXW7</accession>
<reference evidence="3" key="1">
    <citation type="submission" date="2016-11" db="EMBL/GenBank/DDBJ databases">
        <authorList>
            <person name="Varghese N."/>
            <person name="Submissions S."/>
        </authorList>
    </citation>
    <scope>NUCLEOTIDE SEQUENCE [LARGE SCALE GENOMIC DNA]</scope>
    <source>
        <strain evidence="3">DSM 26134</strain>
    </source>
</reference>
<keyword evidence="1" id="KW-1133">Transmembrane helix</keyword>
<keyword evidence="1" id="KW-0472">Membrane</keyword>
<name>A0A1M6NXW7_REIAG</name>
<dbReference type="Proteomes" id="UP000184474">
    <property type="component" value="Unassembled WGS sequence"/>
</dbReference>
<evidence type="ECO:0000313" key="3">
    <source>
        <dbReference type="Proteomes" id="UP000184474"/>
    </source>
</evidence>
<evidence type="ECO:0000256" key="1">
    <source>
        <dbReference type="SAM" id="Phobius"/>
    </source>
</evidence>
<protein>
    <submittedName>
        <fullName evidence="2">Uncharacterized protein</fullName>
    </submittedName>
</protein>
<proteinExistence type="predicted"/>
<dbReference type="RefSeq" id="WP_073121476.1">
    <property type="nucleotide sequence ID" value="NZ_FRAA01000002.1"/>
</dbReference>
<feature type="transmembrane region" description="Helical" evidence="1">
    <location>
        <begin position="30"/>
        <end position="49"/>
    </location>
</feature>
<keyword evidence="3" id="KW-1185">Reference proteome</keyword>
<feature type="transmembrane region" description="Helical" evidence="1">
    <location>
        <begin position="55"/>
        <end position="73"/>
    </location>
</feature>
<dbReference type="STRING" id="156994.SAMN04488028_102461"/>
<sequence length="175" mass="20446">MNEFLDKHGYRIFEGDSFFMIRHKSGTAGCVHLIFGSIIFALILISFFLFYFMNIMAVGIFTVLALILYLLELGRRQRDVRKLLIDMDKRRFQLRHGKKESNYSFEGVFSVVSTTEHIGGYASSDRDTTEEYKREINVLFKDGFVLTVFSYISDYKSDELEAKDLIDWLENLVET</sequence>
<evidence type="ECO:0000313" key="2">
    <source>
        <dbReference type="EMBL" id="SHK00533.1"/>
    </source>
</evidence>
<dbReference type="AlphaFoldDB" id="A0A1M6NXW7"/>